<evidence type="ECO:0000256" key="6">
    <source>
        <dbReference type="ARBA" id="ARBA00022723"/>
    </source>
</evidence>
<dbReference type="Pfam" id="PF08647">
    <property type="entry name" value="BRE1"/>
    <property type="match status" value="1"/>
</dbReference>
<keyword evidence="10 14" id="KW-0156">Chromatin regulator</keyword>
<accession>A0A8H7QTC8</accession>
<dbReference type="GO" id="GO:0061630">
    <property type="term" value="F:ubiquitin protein ligase activity"/>
    <property type="evidence" value="ECO:0007669"/>
    <property type="project" value="UniProtKB-EC"/>
</dbReference>
<evidence type="ECO:0000256" key="14">
    <source>
        <dbReference type="RuleBase" id="RU365038"/>
    </source>
</evidence>
<dbReference type="PANTHER" id="PTHR23163:SF0">
    <property type="entry name" value="E3 UBIQUITIN-PROTEIN LIGASE BRE1"/>
    <property type="match status" value="1"/>
</dbReference>
<feature type="compositionally biased region" description="Acidic residues" evidence="16">
    <location>
        <begin position="37"/>
        <end position="46"/>
    </location>
</feature>
<dbReference type="PANTHER" id="PTHR23163">
    <property type="entry name" value="RING FINGER PROTEIN-RELATED"/>
    <property type="match status" value="1"/>
</dbReference>
<dbReference type="EC" id="2.3.2.27" evidence="14"/>
<dbReference type="GO" id="GO:0006325">
    <property type="term" value="P:chromatin organization"/>
    <property type="evidence" value="ECO:0007669"/>
    <property type="project" value="UniProtKB-KW"/>
</dbReference>
<keyword evidence="5 14" id="KW-0808">Transferase</keyword>
<evidence type="ECO:0000256" key="1">
    <source>
        <dbReference type="ARBA" id="ARBA00000900"/>
    </source>
</evidence>
<keyword evidence="9 14" id="KW-0862">Zinc</keyword>
<dbReference type="OrthoDB" id="10266039at2759"/>
<dbReference type="SUPFAM" id="SSF57850">
    <property type="entry name" value="RING/U-box"/>
    <property type="match status" value="1"/>
</dbReference>
<evidence type="ECO:0000256" key="11">
    <source>
        <dbReference type="ARBA" id="ARBA00023054"/>
    </source>
</evidence>
<dbReference type="AlphaFoldDB" id="A0A8H7QTC8"/>
<dbReference type="GO" id="GO:0016567">
    <property type="term" value="P:protein ubiquitination"/>
    <property type="evidence" value="ECO:0007669"/>
    <property type="project" value="UniProtKB-UniRule"/>
</dbReference>
<dbReference type="CDD" id="cd16499">
    <property type="entry name" value="RING-HC_Bre1-like"/>
    <property type="match status" value="1"/>
</dbReference>
<comment type="pathway">
    <text evidence="3 14">Protein modification; protein ubiquitination.</text>
</comment>
<dbReference type="GO" id="GO:0033503">
    <property type="term" value="C:HULC complex"/>
    <property type="evidence" value="ECO:0007669"/>
    <property type="project" value="TreeGrafter"/>
</dbReference>
<keyword evidence="19" id="KW-1185">Reference proteome</keyword>
<proteinExistence type="inferred from homology"/>
<keyword evidence="12 14" id="KW-0539">Nucleus</keyword>
<keyword evidence="6 14" id="KW-0479">Metal-binding</keyword>
<keyword evidence="11 14" id="KW-0175">Coiled coil</keyword>
<evidence type="ECO:0000256" key="16">
    <source>
        <dbReference type="SAM" id="MobiDB-lite"/>
    </source>
</evidence>
<protein>
    <recommendedName>
        <fullName evidence="14">E3 ubiquitin protein ligase</fullName>
        <ecNumber evidence="14">2.3.2.27</ecNumber>
    </recommendedName>
</protein>
<keyword evidence="7 13" id="KW-0863">Zinc-finger</keyword>
<evidence type="ECO:0000256" key="3">
    <source>
        <dbReference type="ARBA" id="ARBA00004906"/>
    </source>
</evidence>
<dbReference type="Proteomes" id="UP000650833">
    <property type="component" value="Unassembled WGS sequence"/>
</dbReference>
<evidence type="ECO:0000313" key="19">
    <source>
        <dbReference type="Proteomes" id="UP000650833"/>
    </source>
</evidence>
<evidence type="ECO:0000256" key="5">
    <source>
        <dbReference type="ARBA" id="ARBA00022679"/>
    </source>
</evidence>
<dbReference type="InterPro" id="IPR013083">
    <property type="entry name" value="Znf_RING/FYVE/PHD"/>
</dbReference>
<gene>
    <name evidence="18" type="ORF">INT46_000480</name>
</gene>
<feature type="domain" description="RING-type" evidence="17">
    <location>
        <begin position="815"/>
        <end position="849"/>
    </location>
</feature>
<comment type="similarity">
    <text evidence="4 14">Belongs to the BRE1 family.</text>
</comment>
<comment type="caution">
    <text evidence="18">The sequence shown here is derived from an EMBL/GenBank/DDBJ whole genome shotgun (WGS) entry which is preliminary data.</text>
</comment>
<sequence length="862" mass="99509">MSKLEDNTKRRSNEVEEQSVTPRPPPKKRFLSRASSPDEDTEDNENTSDTFKEPLEAFRKDAISRQWKDYIRAIERLKSYIDQAETKKIESQEHLTLWEESFHKLQTFLCNIIQEGMSSLGQSSNAMEIDHVSTKNLLQENWAREFAPNMVKAFNNKDYHELTVSKLNQLIESWISKREGITTGFQSVFEQGSLKEIQKDHDRILSAWVNGQRSLQDMKNRYKSTNFKYLVLSEELRILNDQLELTETNLRGAQLELEKVQTQASIKNEDTIMTEATSVTTNATKNEPTTTTVSAATASTLATTPASSISTTADGTPVIFNSQGVTQDPLIHAQQLLEQRLRDINMIKEDRIGLKQQIARLEMDLICVPESRIYKAPICRQLSQSRAYNKDKCNRLSDICHDLQNALDDLQGNRRRLIKELDSEQVTHSRKLEEELRKLDVDLTRIRGQRDALQMNLEERKAATEAGRASIIELKVIADTRKERVNYLETEVLRLQKKMAARTGVKEYYDLLMNSDGREPLLLPLQNELKLLEEQVQTTKDARMTQDNIPQETVETELSRISKLKQLELDVAKFEEKYGFHPSANVDENQVQQVLQDRINKEKAIILESEEKILNLEATEKQLLSEIESVAKAYGDLEEENMTKVKELAAAEDEIIKLQTERVKYSQTFTALNKSKDAHTMVANSLSKQSEKQLAHIKQMNEREKNLNNQLTCLERELTASNTVYDVYKSKSEEAKLTLDELKEKTSFSKGKISELQKSILDKVRLIEEGAHTRLRLEESCELLKRKVDSTNKVERPAEMKLRKEREEYRSLLNCSSCRIRLKSHIILKCMHTFCKECLESTKRCPSCDEPFSHHDVKQFYF</sequence>
<evidence type="ECO:0000256" key="4">
    <source>
        <dbReference type="ARBA" id="ARBA00005555"/>
    </source>
</evidence>
<reference evidence="18" key="1">
    <citation type="submission" date="2020-12" db="EMBL/GenBank/DDBJ databases">
        <title>Metabolic potential, ecology and presence of endohyphal bacteria is reflected in genomic diversity of Mucoromycotina.</title>
        <authorList>
            <person name="Muszewska A."/>
            <person name="Okrasinska A."/>
            <person name="Steczkiewicz K."/>
            <person name="Drgas O."/>
            <person name="Orlowska M."/>
            <person name="Perlinska-Lenart U."/>
            <person name="Aleksandrzak-Piekarczyk T."/>
            <person name="Szatraj K."/>
            <person name="Zielenkiewicz U."/>
            <person name="Pilsyk S."/>
            <person name="Malc E."/>
            <person name="Mieczkowski P."/>
            <person name="Kruszewska J.S."/>
            <person name="Biernat P."/>
            <person name="Pawlowska J."/>
        </authorList>
    </citation>
    <scope>NUCLEOTIDE SEQUENCE</scope>
    <source>
        <strain evidence="18">CBS 226.32</strain>
    </source>
</reference>
<name>A0A8H7QTC8_9FUNG</name>
<dbReference type="EMBL" id="JAEPRC010000404">
    <property type="protein sequence ID" value="KAG2198042.1"/>
    <property type="molecule type" value="Genomic_DNA"/>
</dbReference>
<feature type="coiled-coil region" evidence="15">
    <location>
        <begin position="393"/>
        <end position="449"/>
    </location>
</feature>
<feature type="coiled-coil region" evidence="15">
    <location>
        <begin position="606"/>
        <end position="745"/>
    </location>
</feature>
<dbReference type="InterPro" id="IPR017907">
    <property type="entry name" value="Znf_RING_CS"/>
</dbReference>
<evidence type="ECO:0000256" key="12">
    <source>
        <dbReference type="ARBA" id="ARBA00023242"/>
    </source>
</evidence>
<evidence type="ECO:0000256" key="2">
    <source>
        <dbReference type="ARBA" id="ARBA00004123"/>
    </source>
</evidence>
<dbReference type="Gene3D" id="3.30.40.10">
    <property type="entry name" value="Zinc/RING finger domain, C3HC4 (zinc finger)"/>
    <property type="match status" value="1"/>
</dbReference>
<evidence type="ECO:0000256" key="10">
    <source>
        <dbReference type="ARBA" id="ARBA00022853"/>
    </source>
</evidence>
<feature type="region of interest" description="Disordered" evidence="16">
    <location>
        <begin position="1"/>
        <end position="53"/>
    </location>
</feature>
<organism evidence="18 19">
    <name type="scientific">Mucor plumbeus</name>
    <dbReference type="NCBI Taxonomy" id="97098"/>
    <lineage>
        <taxon>Eukaryota</taxon>
        <taxon>Fungi</taxon>
        <taxon>Fungi incertae sedis</taxon>
        <taxon>Mucoromycota</taxon>
        <taxon>Mucoromycotina</taxon>
        <taxon>Mucoromycetes</taxon>
        <taxon>Mucorales</taxon>
        <taxon>Mucorineae</taxon>
        <taxon>Mucoraceae</taxon>
        <taxon>Mucor</taxon>
    </lineage>
</organism>
<evidence type="ECO:0000313" key="18">
    <source>
        <dbReference type="EMBL" id="KAG2198042.1"/>
    </source>
</evidence>
<evidence type="ECO:0000256" key="8">
    <source>
        <dbReference type="ARBA" id="ARBA00022786"/>
    </source>
</evidence>
<evidence type="ECO:0000256" key="13">
    <source>
        <dbReference type="PROSITE-ProRule" id="PRU00175"/>
    </source>
</evidence>
<comment type="catalytic activity">
    <reaction evidence="1 14">
        <text>S-ubiquitinyl-[E2 ubiquitin-conjugating enzyme]-L-cysteine + [acceptor protein]-L-lysine = [E2 ubiquitin-conjugating enzyme]-L-cysteine + N(6)-ubiquitinyl-[acceptor protein]-L-lysine.</text>
        <dbReference type="EC" id="2.3.2.27"/>
    </reaction>
</comment>
<feature type="coiled-coil region" evidence="15">
    <location>
        <begin position="236"/>
        <end position="263"/>
    </location>
</feature>
<dbReference type="GO" id="GO:0005634">
    <property type="term" value="C:nucleus"/>
    <property type="evidence" value="ECO:0007669"/>
    <property type="project" value="UniProtKB-SubCell"/>
</dbReference>
<comment type="subcellular location">
    <subcellularLocation>
        <location evidence="2 14">Nucleus</location>
    </subcellularLocation>
</comment>
<evidence type="ECO:0000256" key="7">
    <source>
        <dbReference type="ARBA" id="ARBA00022771"/>
    </source>
</evidence>
<dbReference type="PROSITE" id="PS00518">
    <property type="entry name" value="ZF_RING_1"/>
    <property type="match status" value="1"/>
</dbReference>
<dbReference type="InterPro" id="IPR001841">
    <property type="entry name" value="Znf_RING"/>
</dbReference>
<evidence type="ECO:0000259" key="17">
    <source>
        <dbReference type="PROSITE" id="PS50089"/>
    </source>
</evidence>
<keyword evidence="8 14" id="KW-0833">Ubl conjugation pathway</keyword>
<feature type="compositionally biased region" description="Basic and acidic residues" evidence="16">
    <location>
        <begin position="1"/>
        <end position="14"/>
    </location>
</feature>
<evidence type="ECO:0000256" key="15">
    <source>
        <dbReference type="SAM" id="Coils"/>
    </source>
</evidence>
<dbReference type="UniPathway" id="UPA00143"/>
<evidence type="ECO:0000256" key="9">
    <source>
        <dbReference type="ARBA" id="ARBA00022833"/>
    </source>
</evidence>
<dbReference type="PROSITE" id="PS50089">
    <property type="entry name" value="ZF_RING_2"/>
    <property type="match status" value="1"/>
</dbReference>
<dbReference type="GO" id="GO:0008270">
    <property type="term" value="F:zinc ion binding"/>
    <property type="evidence" value="ECO:0007669"/>
    <property type="project" value="UniProtKB-KW"/>
</dbReference>
<dbReference type="InterPro" id="IPR013956">
    <property type="entry name" value="E3_ubiquit_lig_Bre1"/>
</dbReference>